<evidence type="ECO:0000313" key="1">
    <source>
        <dbReference type="EMBL" id="GHA15435.1"/>
    </source>
</evidence>
<reference evidence="1" key="1">
    <citation type="journal article" date="2014" name="Int. J. Syst. Evol. Microbiol.">
        <title>Complete genome sequence of Corynebacterium casei LMG S-19264T (=DSM 44701T), isolated from a smear-ripened cheese.</title>
        <authorList>
            <consortium name="US DOE Joint Genome Institute (JGI-PGF)"/>
            <person name="Walter F."/>
            <person name="Albersmeier A."/>
            <person name="Kalinowski J."/>
            <person name="Ruckert C."/>
        </authorList>
    </citation>
    <scope>NUCLEOTIDE SEQUENCE</scope>
    <source>
        <strain evidence="1">KCTC 32437</strain>
    </source>
</reference>
<reference evidence="1" key="2">
    <citation type="submission" date="2020-09" db="EMBL/GenBank/DDBJ databases">
        <authorList>
            <person name="Sun Q."/>
            <person name="Kim S."/>
        </authorList>
    </citation>
    <scope>NUCLEOTIDE SEQUENCE</scope>
    <source>
        <strain evidence="1">KCTC 32437</strain>
    </source>
</reference>
<gene>
    <name evidence="1" type="ORF">GCM10007989_07760</name>
</gene>
<protein>
    <submittedName>
        <fullName evidence="1">Uncharacterized protein</fullName>
    </submittedName>
</protein>
<dbReference type="RefSeq" id="WP_189423594.1">
    <property type="nucleotide sequence ID" value="NZ_BMZE01000001.1"/>
</dbReference>
<dbReference type="AlphaFoldDB" id="A0A918RXS6"/>
<organism evidence="1 2">
    <name type="scientific">Devosia pacifica</name>
    <dbReference type="NCBI Taxonomy" id="1335967"/>
    <lineage>
        <taxon>Bacteria</taxon>
        <taxon>Pseudomonadati</taxon>
        <taxon>Pseudomonadota</taxon>
        <taxon>Alphaproteobacteria</taxon>
        <taxon>Hyphomicrobiales</taxon>
        <taxon>Devosiaceae</taxon>
        <taxon>Devosia</taxon>
    </lineage>
</organism>
<dbReference type="EMBL" id="BMZE01000001">
    <property type="protein sequence ID" value="GHA15435.1"/>
    <property type="molecule type" value="Genomic_DNA"/>
</dbReference>
<proteinExistence type="predicted"/>
<dbReference type="Proteomes" id="UP000646579">
    <property type="component" value="Unassembled WGS sequence"/>
</dbReference>
<keyword evidence="2" id="KW-1185">Reference proteome</keyword>
<accession>A0A918RXS6</accession>
<evidence type="ECO:0000313" key="2">
    <source>
        <dbReference type="Proteomes" id="UP000646579"/>
    </source>
</evidence>
<sequence length="71" mass="7728">MNPLHDDMPNIPACPHCGHDGDGLEWAFAITERRFTRVQCACLACGAHGPERESYAQAVEAFKAGEKEQAA</sequence>
<comment type="caution">
    <text evidence="1">The sequence shown here is derived from an EMBL/GenBank/DDBJ whole genome shotgun (WGS) entry which is preliminary data.</text>
</comment>
<name>A0A918RXS6_9HYPH</name>